<gene>
    <name evidence="3" type="primary">pol</name>
    <name evidence="3" type="ORF">CR513_12138</name>
</gene>
<dbReference type="EMBL" id="QJKJ01002132">
    <property type="protein sequence ID" value="RDY04183.1"/>
    <property type="molecule type" value="Genomic_DNA"/>
</dbReference>
<dbReference type="SUPFAM" id="SSF56672">
    <property type="entry name" value="DNA/RNA polymerases"/>
    <property type="match status" value="1"/>
</dbReference>
<organism evidence="3 4">
    <name type="scientific">Mucuna pruriens</name>
    <name type="common">Velvet bean</name>
    <name type="synonym">Dolichos pruriens</name>
    <dbReference type="NCBI Taxonomy" id="157652"/>
    <lineage>
        <taxon>Eukaryota</taxon>
        <taxon>Viridiplantae</taxon>
        <taxon>Streptophyta</taxon>
        <taxon>Embryophyta</taxon>
        <taxon>Tracheophyta</taxon>
        <taxon>Spermatophyta</taxon>
        <taxon>Magnoliopsida</taxon>
        <taxon>eudicotyledons</taxon>
        <taxon>Gunneridae</taxon>
        <taxon>Pentapetalae</taxon>
        <taxon>rosids</taxon>
        <taxon>fabids</taxon>
        <taxon>Fabales</taxon>
        <taxon>Fabaceae</taxon>
        <taxon>Papilionoideae</taxon>
        <taxon>50 kb inversion clade</taxon>
        <taxon>NPAAA clade</taxon>
        <taxon>indigoferoid/millettioid clade</taxon>
        <taxon>Phaseoleae</taxon>
        <taxon>Mucuna</taxon>
    </lineage>
</organism>
<dbReference type="InterPro" id="IPR043502">
    <property type="entry name" value="DNA/RNA_pol_sf"/>
</dbReference>
<dbReference type="AlphaFoldDB" id="A0A371HMZ9"/>
<evidence type="ECO:0000313" key="3">
    <source>
        <dbReference type="EMBL" id="RDY04183.1"/>
    </source>
</evidence>
<reference evidence="3" key="1">
    <citation type="submission" date="2018-05" db="EMBL/GenBank/DDBJ databases">
        <title>Draft genome of Mucuna pruriens seed.</title>
        <authorList>
            <person name="Nnadi N.E."/>
            <person name="Vos R."/>
            <person name="Hasami M.H."/>
            <person name="Devisetty U.K."/>
            <person name="Aguiy J.C."/>
        </authorList>
    </citation>
    <scope>NUCLEOTIDE SEQUENCE [LARGE SCALE GENOMIC DNA]</scope>
    <source>
        <strain evidence="3">JCA_2017</strain>
    </source>
</reference>
<comment type="caution">
    <text evidence="3">The sequence shown here is derived from an EMBL/GenBank/DDBJ whole genome shotgun (WGS) entry which is preliminary data.</text>
</comment>
<feature type="domain" description="Reverse transcriptase" evidence="2">
    <location>
        <begin position="10"/>
        <end position="72"/>
    </location>
</feature>
<evidence type="ECO:0000256" key="1">
    <source>
        <dbReference type="SAM" id="MobiDB-lite"/>
    </source>
</evidence>
<protein>
    <submittedName>
        <fullName evidence="3">Retrovirus-related Pol polyprotein from transposon 17.6</fullName>
    </submittedName>
</protein>
<evidence type="ECO:0000259" key="2">
    <source>
        <dbReference type="Pfam" id="PF00078"/>
    </source>
</evidence>
<feature type="compositionally biased region" description="Basic and acidic residues" evidence="1">
    <location>
        <begin position="139"/>
        <end position="148"/>
    </location>
</feature>
<feature type="non-terminal residue" evidence="3">
    <location>
        <position position="1"/>
    </location>
</feature>
<dbReference type="InterPro" id="IPR000477">
    <property type="entry name" value="RT_dom"/>
</dbReference>
<keyword evidence="4" id="KW-1185">Reference proteome</keyword>
<dbReference type="PANTHER" id="PTHR24559:SF430">
    <property type="entry name" value="RNA-DIRECTED DNA POLYMERASE"/>
    <property type="match status" value="1"/>
</dbReference>
<dbReference type="Proteomes" id="UP000257109">
    <property type="component" value="Unassembled WGS sequence"/>
</dbReference>
<evidence type="ECO:0000313" key="4">
    <source>
        <dbReference type="Proteomes" id="UP000257109"/>
    </source>
</evidence>
<dbReference type="Pfam" id="PF00078">
    <property type="entry name" value="RVT_1"/>
    <property type="match status" value="1"/>
</dbReference>
<dbReference type="InterPro" id="IPR053134">
    <property type="entry name" value="RNA-dir_DNA_polymerase"/>
</dbReference>
<feature type="region of interest" description="Disordered" evidence="1">
    <location>
        <begin position="139"/>
        <end position="158"/>
    </location>
</feature>
<accession>A0A371HMZ9</accession>
<proteinExistence type="predicted"/>
<dbReference type="Gene3D" id="3.30.70.270">
    <property type="match status" value="1"/>
</dbReference>
<name>A0A371HMZ9_MUCPR</name>
<sequence>MLFRLKNVKATYQCLMNKIFEEIIGTDVEVYVDDMVVKSTMTTDHYKALQKAFQVLRRHQLKLNPEKCSFWSPSRKTPRIHSKDGQGGIKLAALSRFLSWSIETAVPIFNTLKKGDTFAWIAESEEAFLRLKAFRGSRERSDSPREGGETTPSILHKQDAERRYQRIEKAALTFIIASRRLRSYFQGYPVIIRTDLPIK</sequence>
<dbReference type="InterPro" id="IPR043128">
    <property type="entry name" value="Rev_trsase/Diguanyl_cyclase"/>
</dbReference>
<dbReference type="OrthoDB" id="1938451at2759"/>
<dbReference type="PANTHER" id="PTHR24559">
    <property type="entry name" value="TRANSPOSON TY3-I GAG-POL POLYPROTEIN"/>
    <property type="match status" value="1"/>
</dbReference>